<comment type="caution">
    <text evidence="2">The sequence shown here is derived from an EMBL/GenBank/DDBJ whole genome shotgun (WGS) entry which is preliminary data.</text>
</comment>
<sequence>MHFKYTAVAASLTLALSLTGCGSDSDTNSTAGTGNTIKVIDGYLSQAEICIDQNKNSVCDAGELLPTLTNAKGEITIPADKAGYPIIARAIAGKTSDSDKPGTLGNSYELIAAAGSKVVTPFTTLASVQGKTLAQVASELNLPAEMISGDYVAMKASDNKAKEVHLLARSVTSELAPTVKDNQAAELTATTQKIQKEIDDQVNAGAKLDDITIEIDDSGKASSVTIIQSLDAYLKDGDSQFISMNQAYAIDEGIFKVSVSGEKQLTLTDKNSKVETINYTTEGNTLVVSSGANSERDTFIYIAENISLAVTEDSDLILWTKGDLQKSQPLAASYFEGKTWYYLSDDAPSQSKEAQPMVAKMVFGKDKVTITEPYSTKPTESMDLPWKMDGDKLFINFPEGDSDFSVTLYLEDKNMMAVYNYSESRMGVYDLFIKHEDMAKNLYNKWKK</sequence>
<gene>
    <name evidence="2" type="ORF">Q4568_11885</name>
</gene>
<dbReference type="RefSeq" id="WP_062688184.1">
    <property type="nucleotide sequence ID" value="NZ_AP024850.1"/>
</dbReference>
<keyword evidence="1" id="KW-0732">Signal</keyword>
<dbReference type="AlphaFoldDB" id="A0AAW7Y6X2"/>
<evidence type="ECO:0000256" key="1">
    <source>
        <dbReference type="SAM" id="SignalP"/>
    </source>
</evidence>
<evidence type="ECO:0000313" key="2">
    <source>
        <dbReference type="EMBL" id="MDO6543239.1"/>
    </source>
</evidence>
<protein>
    <submittedName>
        <fullName evidence="2">Uncharacterized protein</fullName>
    </submittedName>
</protein>
<feature type="chain" id="PRO_5043914018" evidence="1">
    <location>
        <begin position="21"/>
        <end position="448"/>
    </location>
</feature>
<proteinExistence type="predicted"/>
<accession>A0AAW7Y6X2</accession>
<name>A0AAW7Y6X2_9GAMM</name>
<organism evidence="2 3">
    <name type="scientific">Photobacterium sanguinicancri</name>
    <dbReference type="NCBI Taxonomy" id="875932"/>
    <lineage>
        <taxon>Bacteria</taxon>
        <taxon>Pseudomonadati</taxon>
        <taxon>Pseudomonadota</taxon>
        <taxon>Gammaproteobacteria</taxon>
        <taxon>Vibrionales</taxon>
        <taxon>Vibrionaceae</taxon>
        <taxon>Photobacterium</taxon>
    </lineage>
</organism>
<feature type="signal peptide" evidence="1">
    <location>
        <begin position="1"/>
        <end position="20"/>
    </location>
</feature>
<dbReference type="EMBL" id="JAUOPU010000010">
    <property type="protein sequence ID" value="MDO6543239.1"/>
    <property type="molecule type" value="Genomic_DNA"/>
</dbReference>
<dbReference type="PROSITE" id="PS51257">
    <property type="entry name" value="PROKAR_LIPOPROTEIN"/>
    <property type="match status" value="1"/>
</dbReference>
<reference evidence="2" key="1">
    <citation type="submission" date="2023-07" db="EMBL/GenBank/DDBJ databases">
        <title>Genome content predicts the carbon catabolic preferences of heterotrophic bacteria.</title>
        <authorList>
            <person name="Gralka M."/>
        </authorList>
    </citation>
    <scope>NUCLEOTIDE SEQUENCE</scope>
    <source>
        <strain evidence="2">G2M05</strain>
    </source>
</reference>
<evidence type="ECO:0000313" key="3">
    <source>
        <dbReference type="Proteomes" id="UP001170624"/>
    </source>
</evidence>
<dbReference type="Proteomes" id="UP001170624">
    <property type="component" value="Unassembled WGS sequence"/>
</dbReference>